<dbReference type="EMBL" id="FOJY01000004">
    <property type="protein sequence ID" value="SFA87594.1"/>
    <property type="molecule type" value="Genomic_DNA"/>
</dbReference>
<evidence type="ECO:0000313" key="2">
    <source>
        <dbReference type="Proteomes" id="UP000198838"/>
    </source>
</evidence>
<evidence type="ECO:0000313" key="1">
    <source>
        <dbReference type="EMBL" id="SFA87594.1"/>
    </source>
</evidence>
<proteinExistence type="predicted"/>
<accession>A0A1I0WGA1</accession>
<dbReference type="Pfam" id="PF04883">
    <property type="entry name" value="HK97-gp10_like"/>
    <property type="match status" value="1"/>
</dbReference>
<dbReference type="Proteomes" id="UP000198838">
    <property type="component" value="Unassembled WGS sequence"/>
</dbReference>
<dbReference type="RefSeq" id="WP_092870757.1">
    <property type="nucleotide sequence ID" value="NZ_FOJY01000004.1"/>
</dbReference>
<dbReference type="InterPro" id="IPR010064">
    <property type="entry name" value="HK97-gp10_tail"/>
</dbReference>
<sequence>MAAQYRQLKEFQKKVMRLNGAQRDEFFTSTLNELGARLLRKTKIKTPVDTGILRRGWKVDPAGKTASGYQITISNPIEYASYVEYGHRTKNRSGWVNGKFMLTKSKSEIKSIMPGLLNRRLTRYLSEGLS</sequence>
<keyword evidence="2" id="KW-1185">Reference proteome</keyword>
<reference evidence="1 2" key="1">
    <citation type="submission" date="2016-10" db="EMBL/GenBank/DDBJ databases">
        <authorList>
            <person name="de Groot N.N."/>
        </authorList>
    </citation>
    <scope>NUCLEOTIDE SEQUENCE [LARGE SCALE GENOMIC DNA]</scope>
    <source>
        <strain evidence="1 2">DSM 5522</strain>
    </source>
</reference>
<organism evidence="1 2">
    <name type="scientific">Acetitomaculum ruminis DSM 5522</name>
    <dbReference type="NCBI Taxonomy" id="1120918"/>
    <lineage>
        <taxon>Bacteria</taxon>
        <taxon>Bacillati</taxon>
        <taxon>Bacillota</taxon>
        <taxon>Clostridia</taxon>
        <taxon>Lachnospirales</taxon>
        <taxon>Lachnospiraceae</taxon>
        <taxon>Acetitomaculum</taxon>
    </lineage>
</organism>
<name>A0A1I0WGA1_9FIRM</name>
<protein>
    <submittedName>
        <fullName evidence="1">Bacteriophage HK97-gp10, putative tail-component</fullName>
    </submittedName>
</protein>
<gene>
    <name evidence="1" type="ORF">SAMN05216249_10457</name>
</gene>
<dbReference type="STRING" id="1120918.SAMN05216249_10457"/>
<dbReference type="AlphaFoldDB" id="A0A1I0WGA1"/>
<dbReference type="OrthoDB" id="1850874at2"/>